<proteinExistence type="predicted"/>
<name>A0A449B6T2_9BACT</name>
<dbReference type="GO" id="GO:0016887">
    <property type="term" value="F:ATP hydrolysis activity"/>
    <property type="evidence" value="ECO:0007669"/>
    <property type="project" value="InterPro"/>
</dbReference>
<accession>A0A449B6T2</accession>
<dbReference type="InterPro" id="IPR003439">
    <property type="entry name" value="ABC_transporter-like_ATP-bd"/>
</dbReference>
<dbReference type="InterPro" id="IPR017871">
    <property type="entry name" value="ABC_transporter-like_CS"/>
</dbReference>
<dbReference type="PANTHER" id="PTHR42939">
    <property type="entry name" value="ABC TRANSPORTER ATP-BINDING PROTEIN ALBC-RELATED"/>
    <property type="match status" value="1"/>
</dbReference>
<dbReference type="PANTHER" id="PTHR42939:SF1">
    <property type="entry name" value="ABC TRANSPORTER ATP-BINDING PROTEIN ALBC-RELATED"/>
    <property type="match status" value="1"/>
</dbReference>
<evidence type="ECO:0000313" key="6">
    <source>
        <dbReference type="Proteomes" id="UP000289497"/>
    </source>
</evidence>
<dbReference type="InterPro" id="IPR003593">
    <property type="entry name" value="AAA+_ATPase"/>
</dbReference>
<dbReference type="GO" id="GO:0005524">
    <property type="term" value="F:ATP binding"/>
    <property type="evidence" value="ECO:0007669"/>
    <property type="project" value="UniProtKB-KW"/>
</dbReference>
<dbReference type="PROSITE" id="PS00211">
    <property type="entry name" value="ABC_TRANSPORTER_1"/>
    <property type="match status" value="1"/>
</dbReference>
<dbReference type="AlphaFoldDB" id="A0A449B6T2"/>
<dbReference type="Pfam" id="PF00005">
    <property type="entry name" value="ABC_tran"/>
    <property type="match status" value="1"/>
</dbReference>
<evidence type="ECO:0000259" key="4">
    <source>
        <dbReference type="PROSITE" id="PS50893"/>
    </source>
</evidence>
<evidence type="ECO:0000313" key="5">
    <source>
        <dbReference type="EMBL" id="VEU76313.1"/>
    </source>
</evidence>
<dbReference type="Proteomes" id="UP000289497">
    <property type="component" value="Chromosome"/>
</dbReference>
<keyword evidence="5" id="KW-0378">Hydrolase</keyword>
<protein>
    <submittedName>
        <fullName evidence="5">ABC transporter ATP-binding protein</fullName>
        <ecNumber evidence="5">3.6.3.25</ecNumber>
    </submittedName>
</protein>
<organism evidence="5 6">
    <name type="scientific">Mycoplasmopsis columboralis</name>
    <dbReference type="NCBI Taxonomy" id="171282"/>
    <lineage>
        <taxon>Bacteria</taxon>
        <taxon>Bacillati</taxon>
        <taxon>Mycoplasmatota</taxon>
        <taxon>Mycoplasmoidales</taxon>
        <taxon>Metamycoplasmataceae</taxon>
        <taxon>Mycoplasmopsis</taxon>
    </lineage>
</organism>
<keyword evidence="1" id="KW-0813">Transport</keyword>
<evidence type="ECO:0000256" key="3">
    <source>
        <dbReference type="ARBA" id="ARBA00022840"/>
    </source>
</evidence>
<evidence type="ECO:0000256" key="2">
    <source>
        <dbReference type="ARBA" id="ARBA00022741"/>
    </source>
</evidence>
<feature type="domain" description="ABC transporter" evidence="4">
    <location>
        <begin position="7"/>
        <end position="235"/>
    </location>
</feature>
<dbReference type="InterPro" id="IPR027417">
    <property type="entry name" value="P-loop_NTPase"/>
</dbReference>
<dbReference type="PROSITE" id="PS50893">
    <property type="entry name" value="ABC_TRANSPORTER_2"/>
    <property type="match status" value="1"/>
</dbReference>
<dbReference type="Gene3D" id="3.40.50.300">
    <property type="entry name" value="P-loop containing nucleotide triphosphate hydrolases"/>
    <property type="match status" value="1"/>
</dbReference>
<reference evidence="5 6" key="1">
    <citation type="submission" date="2019-01" db="EMBL/GenBank/DDBJ databases">
        <authorList>
            <consortium name="Pathogen Informatics"/>
        </authorList>
    </citation>
    <scope>NUCLEOTIDE SEQUENCE [LARGE SCALE GENOMIC DNA]</scope>
    <source>
        <strain evidence="5 6">NCTC10179</strain>
    </source>
</reference>
<dbReference type="InterPro" id="IPR051782">
    <property type="entry name" value="ABC_Transporter_VariousFunc"/>
</dbReference>
<keyword evidence="3 5" id="KW-0067">ATP-binding</keyword>
<evidence type="ECO:0000256" key="1">
    <source>
        <dbReference type="ARBA" id="ARBA00022448"/>
    </source>
</evidence>
<dbReference type="OrthoDB" id="9775135at2"/>
<sequence length="235" mass="26610">MINTNILEVKNLSKKYKNFVALDNVSFEIKKGSFHAFIGTNGSGKTTTIKCIIGAYQKYTGDILINNISVTNPLSRSNLGYIPENATFPKDVTVYDYLSFLSSLFKLTKNEIEQKINFYLQQFKITDLKNKKPFNFSSGQKKKVLLIQALLADPEIIILDEPAANLDPYGRYELFNILKTLQSQGKTILICSHILSEVDNYSDSLTLINDGKIIYNGNKYDSLENIFYEKVIASK</sequence>
<gene>
    <name evidence="5" type="primary">bcrA</name>
    <name evidence="5" type="ORF">NCTC10179_00489</name>
</gene>
<keyword evidence="6" id="KW-1185">Reference proteome</keyword>
<dbReference type="CDD" id="cd03230">
    <property type="entry name" value="ABC_DR_subfamily_A"/>
    <property type="match status" value="1"/>
</dbReference>
<dbReference type="RefSeq" id="WP_036434787.1">
    <property type="nucleotide sequence ID" value="NZ_LR215039.1"/>
</dbReference>
<dbReference type="SMART" id="SM00382">
    <property type="entry name" value="AAA"/>
    <property type="match status" value="1"/>
</dbReference>
<dbReference type="SUPFAM" id="SSF52540">
    <property type="entry name" value="P-loop containing nucleoside triphosphate hydrolases"/>
    <property type="match status" value="1"/>
</dbReference>
<dbReference type="EC" id="3.6.3.25" evidence="5"/>
<dbReference type="KEGG" id="mcou:NCTC10179_00489"/>
<dbReference type="EMBL" id="LR215039">
    <property type="protein sequence ID" value="VEU76313.1"/>
    <property type="molecule type" value="Genomic_DNA"/>
</dbReference>
<keyword evidence="2" id="KW-0547">Nucleotide-binding</keyword>